<feature type="transmembrane region" description="Helical" evidence="2">
    <location>
        <begin position="179"/>
        <end position="211"/>
    </location>
</feature>
<accession>A0A9P5SK78</accession>
<protein>
    <submittedName>
        <fullName evidence="3">Uncharacterized protein</fullName>
    </submittedName>
</protein>
<keyword evidence="2" id="KW-1133">Transmembrane helix</keyword>
<keyword evidence="2" id="KW-0472">Membrane</keyword>
<feature type="region of interest" description="Disordered" evidence="1">
    <location>
        <begin position="85"/>
        <end position="104"/>
    </location>
</feature>
<comment type="caution">
    <text evidence="3">The sequence shown here is derived from an EMBL/GenBank/DDBJ whole genome shotgun (WGS) entry which is preliminary data.</text>
</comment>
<reference evidence="3" key="1">
    <citation type="journal article" date="2020" name="Fungal Divers.">
        <title>Resolving the Mortierellaceae phylogeny through synthesis of multi-gene phylogenetics and phylogenomics.</title>
        <authorList>
            <person name="Vandepol N."/>
            <person name="Liber J."/>
            <person name="Desiro A."/>
            <person name="Na H."/>
            <person name="Kennedy M."/>
            <person name="Barry K."/>
            <person name="Grigoriev I.V."/>
            <person name="Miller A.N."/>
            <person name="O'Donnell K."/>
            <person name="Stajich J.E."/>
            <person name="Bonito G."/>
        </authorList>
    </citation>
    <scope>NUCLEOTIDE SEQUENCE</scope>
    <source>
        <strain evidence="3">NVP1</strain>
    </source>
</reference>
<name>A0A9P5SK78_9FUNG</name>
<proteinExistence type="predicted"/>
<organism evidence="3 4">
    <name type="scientific">Podila minutissima</name>
    <dbReference type="NCBI Taxonomy" id="64525"/>
    <lineage>
        <taxon>Eukaryota</taxon>
        <taxon>Fungi</taxon>
        <taxon>Fungi incertae sedis</taxon>
        <taxon>Mucoromycota</taxon>
        <taxon>Mortierellomycotina</taxon>
        <taxon>Mortierellomycetes</taxon>
        <taxon>Mortierellales</taxon>
        <taxon>Mortierellaceae</taxon>
        <taxon>Podila</taxon>
    </lineage>
</organism>
<dbReference type="EMBL" id="JAAAUY010000439">
    <property type="protein sequence ID" value="KAF9329905.1"/>
    <property type="molecule type" value="Genomic_DNA"/>
</dbReference>
<sequence length="228" mass="26233">MQVQYQRFQVNNKIISIEAELNKSNGIHFVLLQDVQDVVPEASRFEIDGKPVRFLSDDFGKRVEPLRVAWHREVVMDIVTSTSDASLASTAPPTPTFTPPEFKEKTPLIPNSNPGYYKPHPRSVHLAARAVSPPEDDWREYLQQQAIRMAILVFASTLTIVLNKAVYGQLRNADIPGVIYWHVVYIAFFILSIVWFLMLVVLVVEVVWYLIRTPLATKRSMYQRLFDF</sequence>
<dbReference type="Proteomes" id="UP000696485">
    <property type="component" value="Unassembled WGS sequence"/>
</dbReference>
<evidence type="ECO:0000313" key="3">
    <source>
        <dbReference type="EMBL" id="KAF9329905.1"/>
    </source>
</evidence>
<evidence type="ECO:0000256" key="2">
    <source>
        <dbReference type="SAM" id="Phobius"/>
    </source>
</evidence>
<dbReference type="AlphaFoldDB" id="A0A9P5SK78"/>
<feature type="transmembrane region" description="Helical" evidence="2">
    <location>
        <begin position="149"/>
        <end position="167"/>
    </location>
</feature>
<keyword evidence="2" id="KW-0812">Transmembrane</keyword>
<evidence type="ECO:0000313" key="4">
    <source>
        <dbReference type="Proteomes" id="UP000696485"/>
    </source>
</evidence>
<keyword evidence="4" id="KW-1185">Reference proteome</keyword>
<gene>
    <name evidence="3" type="ORF">BG006_007076</name>
</gene>
<evidence type="ECO:0000256" key="1">
    <source>
        <dbReference type="SAM" id="MobiDB-lite"/>
    </source>
</evidence>